<dbReference type="PANTHER" id="PTHR35807:SF2">
    <property type="entry name" value="TRANSCRIPTIONAL ACTIVATOR DOMAIN"/>
    <property type="match status" value="1"/>
</dbReference>
<feature type="compositionally biased region" description="Low complexity" evidence="1">
    <location>
        <begin position="279"/>
        <end position="300"/>
    </location>
</feature>
<evidence type="ECO:0000313" key="4">
    <source>
        <dbReference type="EMBL" id="RQX01149.1"/>
    </source>
</evidence>
<comment type="caution">
    <text evidence="4">The sequence shown here is derived from an EMBL/GenBank/DDBJ whole genome shotgun (WGS) entry which is preliminary data.</text>
</comment>
<dbReference type="Gene3D" id="1.10.10.10">
    <property type="entry name" value="Winged helix-like DNA-binding domain superfamily/Winged helix DNA-binding domain"/>
    <property type="match status" value="1"/>
</dbReference>
<gene>
    <name evidence="4" type="ORF">DLJ59_19355</name>
</gene>
<dbReference type="Gene3D" id="3.10.350.10">
    <property type="entry name" value="LysM domain"/>
    <property type="match status" value="1"/>
</dbReference>
<dbReference type="EMBL" id="QGSZ01000230">
    <property type="protein sequence ID" value="RQX01149.1"/>
    <property type="molecule type" value="Genomic_DNA"/>
</dbReference>
<dbReference type="AlphaFoldDB" id="A0A3N9WKG7"/>
<feature type="region of interest" description="Disordered" evidence="1">
    <location>
        <begin position="279"/>
        <end position="375"/>
    </location>
</feature>
<dbReference type="PANTHER" id="PTHR35807">
    <property type="entry name" value="TRANSCRIPTIONAL REGULATOR REDD-RELATED"/>
    <property type="match status" value="1"/>
</dbReference>
<name>A0A3N9WKG7_9ACTN</name>
<dbReference type="SMART" id="SM01043">
    <property type="entry name" value="BTAD"/>
    <property type="match status" value="1"/>
</dbReference>
<evidence type="ECO:0000313" key="5">
    <source>
        <dbReference type="Proteomes" id="UP000282312"/>
    </source>
</evidence>
<feature type="transmembrane region" description="Helical" evidence="2">
    <location>
        <begin position="67"/>
        <end position="89"/>
    </location>
</feature>
<dbReference type="InterPro" id="IPR051677">
    <property type="entry name" value="AfsR-DnrI-RedD_regulator"/>
</dbReference>
<accession>A0A3N9WKG7</accession>
<dbReference type="OrthoDB" id="8444614at2"/>
<feature type="region of interest" description="Disordered" evidence="1">
    <location>
        <begin position="15"/>
        <end position="38"/>
    </location>
</feature>
<feature type="transmembrane region" description="Helical" evidence="2">
    <location>
        <begin position="118"/>
        <end position="143"/>
    </location>
</feature>
<keyword evidence="2" id="KW-1133">Transmembrane helix</keyword>
<organism evidence="4 5">
    <name type="scientific">Micromonospora inaquosa</name>
    <dbReference type="NCBI Taxonomy" id="2203716"/>
    <lineage>
        <taxon>Bacteria</taxon>
        <taxon>Bacillati</taxon>
        <taxon>Actinomycetota</taxon>
        <taxon>Actinomycetes</taxon>
        <taxon>Micromonosporales</taxon>
        <taxon>Micromonosporaceae</taxon>
        <taxon>Micromonospora</taxon>
    </lineage>
</organism>
<evidence type="ECO:0000256" key="1">
    <source>
        <dbReference type="SAM" id="MobiDB-lite"/>
    </source>
</evidence>
<feature type="region of interest" description="Disordered" evidence="1">
    <location>
        <begin position="429"/>
        <end position="450"/>
    </location>
</feature>
<dbReference type="InterPro" id="IPR018392">
    <property type="entry name" value="LysM"/>
</dbReference>
<feature type="compositionally biased region" description="Low complexity" evidence="1">
    <location>
        <begin position="341"/>
        <end position="354"/>
    </location>
</feature>
<evidence type="ECO:0000256" key="2">
    <source>
        <dbReference type="SAM" id="Phobius"/>
    </source>
</evidence>
<reference evidence="4 5" key="1">
    <citation type="submission" date="2018-05" db="EMBL/GenBank/DDBJ databases">
        <title>Micromonospora from Atacama Desert.</title>
        <authorList>
            <person name="Carro L."/>
            <person name="Goodfellow M."/>
            <person name="Klenk H.-P."/>
        </authorList>
    </citation>
    <scope>NUCLEOTIDE SEQUENCE [LARGE SCALE GENOMIC DNA]</scope>
    <source>
        <strain evidence="4 5">LB39</strain>
    </source>
</reference>
<feature type="transmembrane region" description="Helical" evidence="2">
    <location>
        <begin position="163"/>
        <end position="185"/>
    </location>
</feature>
<sequence>MVRISPDGIVEDTYPRVFGGDRGSTAGGQVPQTRRGRDDKLAEYGARATVRIPSDSRPRRARPSLSGVVRGVIGAGLFLVAVPVLLWAAGGNPLRRLPAWSQIPDWFGRSSGRFTPDFLIGAAFWAMWLLWGVFTLLLLAEILAAVTRWRIPILRLPAPLHRLVFGLAGTAALAVAPAGSLNAAVHSDRPSTPVAATERADVPRQAAARGPAIIHVADQRYLYTVERHDTLSKVAKEWLGDAGRWPEVCGLNKHRHFPVGGVLRDCDLIYPGWELRLPADARPPQAATPATPSTPRSGRPATPPPSPSAAPDPSDPAVPPPAPEQPADTPTTTRSAAPTGSVSSPAPPSEVSNPAAPPPVTHSPTVASEDRGVGLSDSGWLPWSLAAAISAAAAMVWLQRRRRYSGEPDDDPPTELPPTVLQVRRAVAARNPEPSDASNDDGPPPALVPDLGALPAGGCGVVGDGAFAAARAALVAVLASGGPHHPDARGEVVIDAATMTALLGPDAVTLNPWSRLHVTDSINDALTVIESRLLHRSRILDEHALADLDELRRTVPDEEALPPVMLVTDTPPASARMRAKVALALGEGLHVSGLLLGEWAHGATVEVTPDGQTTLLSGQSAEPVPPRLPVLEPAAALQILTTLHEAQTGEPPANTAPAAPVTIVPLHASRTEIRLTATNPATPTAVEPAADALSGRARLRVLGHPRIEGITAEGRPLRAKALELAVYLAVHPDGAATRDIGEYLEPDARISQADQRVHTNASNLRHVLGRAGTAETKNAYVIKSAGRYLLDPATVDVDVWTLRDLMRSATIATEPRRRELLTAACDLYTAPLADGQDYEWLQPHRETVRRWGTEAHLLLADDLLDTNPQAASDLLTKAIGLDRYNEALYTKAMHARHALGDTDGIRTLLRALTKALADLDAEPQDDTIALATQLRNSLDEN</sequence>
<keyword evidence="2" id="KW-0472">Membrane</keyword>
<keyword evidence="2" id="KW-0812">Transmembrane</keyword>
<dbReference type="InterPro" id="IPR036388">
    <property type="entry name" value="WH-like_DNA-bd_sf"/>
</dbReference>
<evidence type="ECO:0000259" key="3">
    <source>
        <dbReference type="SMART" id="SM01043"/>
    </source>
</evidence>
<feature type="domain" description="Bacterial transcriptional activator" evidence="3">
    <location>
        <begin position="797"/>
        <end position="935"/>
    </location>
</feature>
<feature type="compositionally biased region" description="Pro residues" evidence="1">
    <location>
        <begin position="301"/>
        <end position="324"/>
    </location>
</feature>
<dbReference type="Proteomes" id="UP000282312">
    <property type="component" value="Unassembled WGS sequence"/>
</dbReference>
<dbReference type="InterPro" id="IPR005158">
    <property type="entry name" value="BTAD"/>
</dbReference>
<protein>
    <submittedName>
        <fullName evidence="4">Transcriptional regulator</fullName>
    </submittedName>
</protein>
<dbReference type="CDD" id="cd00118">
    <property type="entry name" value="LysM"/>
    <property type="match status" value="1"/>
</dbReference>
<keyword evidence="5" id="KW-1185">Reference proteome</keyword>
<dbReference type="InterPro" id="IPR036779">
    <property type="entry name" value="LysM_dom_sf"/>
</dbReference>
<proteinExistence type="predicted"/>